<feature type="region of interest" description="Disordered" evidence="6">
    <location>
        <begin position="379"/>
        <end position="428"/>
    </location>
</feature>
<comment type="subcellular location">
    <subcellularLocation>
        <location evidence="1">Target cell</location>
        <location evidence="1">Target cell cytoplasm</location>
    </subcellularLocation>
</comment>
<dbReference type="KEGG" id="mcun:NCTC10297_01926"/>
<dbReference type="RefSeq" id="WP_126331536.1">
    <property type="nucleotide sequence ID" value="NZ_LR134343.1"/>
</dbReference>
<accession>A0A3S4R6L9</accession>
<keyword evidence="4" id="KW-0843">Virulence</keyword>
<evidence type="ECO:0000256" key="1">
    <source>
        <dbReference type="ARBA" id="ARBA00004219"/>
    </source>
</evidence>
<dbReference type="SMART" id="SM00912">
    <property type="entry name" value="Haemagg_act"/>
    <property type="match status" value="1"/>
</dbReference>
<dbReference type="GO" id="GO:0003824">
    <property type="term" value="F:catalytic activity"/>
    <property type="evidence" value="ECO:0007669"/>
    <property type="project" value="UniProtKB-ARBA"/>
</dbReference>
<feature type="region of interest" description="Disordered" evidence="6">
    <location>
        <begin position="2046"/>
        <end position="2067"/>
    </location>
</feature>
<dbReference type="InterPro" id="IPR008638">
    <property type="entry name" value="FhaB/CdiA-like_TPS"/>
</dbReference>
<feature type="compositionally biased region" description="Low complexity" evidence="6">
    <location>
        <begin position="403"/>
        <end position="418"/>
    </location>
</feature>
<dbReference type="NCBIfam" id="TIGR01901">
    <property type="entry name" value="adhes_NPXG"/>
    <property type="match status" value="1"/>
</dbReference>
<dbReference type="NCBIfam" id="TIGR01731">
    <property type="entry name" value="fil_hemag_20aa"/>
    <property type="match status" value="7"/>
</dbReference>
<comment type="similarity">
    <text evidence="5">In the N-terminal section; belongs to the CdiA toxin family.</text>
</comment>
<reference evidence="8 9" key="1">
    <citation type="submission" date="2018-12" db="EMBL/GenBank/DDBJ databases">
        <authorList>
            <consortium name="Pathogen Informatics"/>
        </authorList>
    </citation>
    <scope>NUCLEOTIDE SEQUENCE [LARGE SCALE GENOMIC DNA]</scope>
    <source>
        <strain evidence="8 9">NCTC10297</strain>
    </source>
</reference>
<feature type="domain" description="Filamentous haemagglutinin FhaB/tRNA nuclease CdiA-like TPS" evidence="7">
    <location>
        <begin position="5"/>
        <end position="120"/>
    </location>
</feature>
<dbReference type="OrthoDB" id="6647264at2"/>
<dbReference type="Pfam" id="PF13332">
    <property type="entry name" value="Fil_haemagg_2"/>
    <property type="match status" value="2"/>
</dbReference>
<dbReference type="Proteomes" id="UP000274100">
    <property type="component" value="Chromosome"/>
</dbReference>
<evidence type="ECO:0000256" key="3">
    <source>
        <dbReference type="ARBA" id="ARBA00022913"/>
    </source>
</evidence>
<dbReference type="InterPro" id="IPR025157">
    <property type="entry name" value="Hemagglutinin_rpt"/>
</dbReference>
<feature type="compositionally biased region" description="Polar residues" evidence="6">
    <location>
        <begin position="379"/>
        <end position="398"/>
    </location>
</feature>
<name>A0A3S4R6L9_9GAMM</name>
<evidence type="ECO:0000256" key="4">
    <source>
        <dbReference type="ARBA" id="ARBA00023026"/>
    </source>
</evidence>
<feature type="region of interest" description="Disordered" evidence="6">
    <location>
        <begin position="1593"/>
        <end position="1641"/>
    </location>
</feature>
<feature type="compositionally biased region" description="Basic and acidic residues" evidence="6">
    <location>
        <begin position="1626"/>
        <end position="1635"/>
    </location>
</feature>
<evidence type="ECO:0000259" key="7">
    <source>
        <dbReference type="SMART" id="SM00912"/>
    </source>
</evidence>
<dbReference type="InterPro" id="IPR006914">
    <property type="entry name" value="VENN_dom"/>
</dbReference>
<dbReference type="Pfam" id="PF04829">
    <property type="entry name" value="PT-VENN"/>
    <property type="match status" value="1"/>
</dbReference>
<evidence type="ECO:0000256" key="6">
    <source>
        <dbReference type="SAM" id="MobiDB-lite"/>
    </source>
</evidence>
<evidence type="ECO:0000313" key="9">
    <source>
        <dbReference type="Proteomes" id="UP000274100"/>
    </source>
</evidence>
<keyword evidence="2" id="KW-0800">Toxin</keyword>
<dbReference type="Gene3D" id="2.160.20.10">
    <property type="entry name" value="Single-stranded right-handed beta-helix, Pectin lyase-like"/>
    <property type="match status" value="1"/>
</dbReference>
<dbReference type="SUPFAM" id="SSF51126">
    <property type="entry name" value="Pectin lyase-like"/>
    <property type="match status" value="1"/>
</dbReference>
<dbReference type="InterPro" id="IPR011050">
    <property type="entry name" value="Pectin_lyase_fold/virulence"/>
</dbReference>
<gene>
    <name evidence="8" type="primary">ibpA_4</name>
    <name evidence="8" type="ORF">NCTC10297_01926</name>
</gene>
<protein>
    <submittedName>
        <fullName evidence="8">p120</fullName>
    </submittedName>
</protein>
<dbReference type="InterPro" id="IPR010069">
    <property type="entry name" value="CdiA_FHA1_rpt"/>
</dbReference>
<keyword evidence="3" id="KW-1266">Target cell cytoplasm</keyword>
<dbReference type="Pfam" id="PF05860">
    <property type="entry name" value="TPS"/>
    <property type="match status" value="1"/>
</dbReference>
<evidence type="ECO:0000256" key="5">
    <source>
        <dbReference type="ARBA" id="ARBA00024043"/>
    </source>
</evidence>
<dbReference type="InterPro" id="IPR012334">
    <property type="entry name" value="Pectin_lyas_fold"/>
</dbReference>
<proteinExistence type="inferred from homology"/>
<feature type="region of interest" description="Disordered" evidence="6">
    <location>
        <begin position="1531"/>
        <end position="1553"/>
    </location>
</feature>
<evidence type="ECO:0000313" key="8">
    <source>
        <dbReference type="EMBL" id="VEG13943.1"/>
    </source>
</evidence>
<organism evidence="8 9">
    <name type="scientific">Moraxella cuniculi</name>
    <dbReference type="NCBI Taxonomy" id="34061"/>
    <lineage>
        <taxon>Bacteria</taxon>
        <taxon>Pseudomonadati</taxon>
        <taxon>Pseudomonadota</taxon>
        <taxon>Gammaproteobacteria</taxon>
        <taxon>Moraxellales</taxon>
        <taxon>Moraxellaceae</taxon>
        <taxon>Moraxella</taxon>
    </lineage>
</organism>
<feature type="compositionally biased region" description="Low complexity" evidence="6">
    <location>
        <begin position="1593"/>
        <end position="1603"/>
    </location>
</feature>
<feature type="region of interest" description="Disordered" evidence="6">
    <location>
        <begin position="1"/>
        <end position="20"/>
    </location>
</feature>
<sequence length="2572" mass="274182">MASLQSTSPPPNARGLSNNHYSQFDVGSSGVILNNNRQATNTQIAGFVAANPFMARGEASTILNQINSSKPSHLNGFIEVAGKKADVIIANPSGLVVNGAGLINAGNAHLAAAGSQVNQGQVSGYQVSGNSAAHIEVNGKLNLQGTDYAALITKTAQINDKIYAGNTLDIILGENQISLQNGDFTKLNATNKQTSALSASQTTNKEQRGVALDISSLGGMYAGKIHLIGTDKGFGVNNTGVITATGKGVQAGGTLTLDAQGNLVNAGILSAKDKLAINTHNHSVLNDGTLLSEQANLTINTKDLESAGTIHSTQTTQIDATDTLNNQGSIYGGVLQLTTNQLDNTGKLIQTGTGRLNISTDTLTNSNKAVIGQSLYEQTTLDAPSTPSSDQSAGTIGSDSKDNTTANTANSSNPSLPATTDTTQSIPVPSADGFITAKSLTNTNDQALITATGDISITANQTKNTNQASIDAQTLNTKTLTNTDSKIALDTVNWQLTSFDNSKGDISAKDGMVIDSESTIINAEGSLTSGGDMILIAKDSIINQDGTITAVKQADITAKELQNGGTITADTLTITQQADYTHTDQDKLVANRLAFTTSGKLINQSQFTADQDLTLNANDITNQGLINSENTFIKAAGTIDNLAGGRIYGTHLAITADTLNNTPAKASDTDSHHTAPVIAARERLDIGVNTLNNNPNPDRAGKFNENFDSQALITSLDSLNIGGSLDDNHHATGKAEAIINNGATIESGGQMQVNTKTLLNTNADFNKHTVKVEEESVYGQTLYRNREQSGAAPVIQKSTNTDDLGNKPMAGLFDCPEGSDCIINYGNDSAIWSYFKIEPPKEPIPSIKAQDLLDEPDLPENETTQSCALAPKSNQACTQYNEDLANYTKAMAPLLTWEQNNAAAIEALELAIRAYNRQFNKTKSDVDLALNIYTTDEAYLGPTSRKGAPTGALYVKQANGSHQRVGEEIDEITVDFVVYEDKTLTSDPARMVAGGNLIIQGNTLINDKSQINAGAGFAVLGDTVIQNPDNGLYGEKTKVTENGRFISRTVVSSGAGRRHKRIDIGSGAFVQSFAPLATYELPILNATINTTASSTRIDKPATINNNSVIIDINSNDNNIIIPTSALYTINADDPNQPLIQTDAAFTNYKQWLSSDYMLKALQSDPNHIHKRLSDGYKEQQYLKEQYQLLTGRHINTDYTNQEQAFKQLMNQGITAAKQFGYTLGTALTPDQMANLTTDIVWLVKESITYTTKDKDGNTITKTQDALVPKLYLRSANITTGTLSPDGRYAAMSGKNINIELTGNLDNNGNVIAKDSINITANNATNKGAVQGNFIAITANNDITNHGTIYANSAMSLDAKNQIINESLTATQTNTQGQSSSSNTTITHIATIRVGDGLKDQTDEQGNPLTTLNIQAGNYVLNKAANIQNDGGSTDITAENGIDIGTVTVSNHISAVADDNNYFKYSQTEDVGPNISSYGDTVIATTGQGADITGKAANIRSGGVSAVIATGDVRMSEGRQIESVDSASLHTNRRLTGSKTEQSSFEQRSSTSIKNQVSGNQVVISGVNTTLMATEVLADGDILVKADKQLSIGSAEDSLSSHSSEQTTKKGIFTTAPASVTLGKQHTRQENSHEQTTHTGSLIGTIGGNIRLESGDKIDVINSDIIAQKDETDANTGNILFKAQTVNITSQNATTANTYSFSQKTTGVTASVSSSLVGDVQSIIALKDATKDTNSRRMQLMGGLAAVSKSYTLAKNLKNKNFGSIRAQATIGSQSTKSNSQSHQETNDAANIHADGNLIFDVKGKGDDSTLTVTGSNISVGQNLYNHVEGDVIYQASTQTSTQDSQNSSKGVGFGVYASANLSTDGLSSNSAGFTANANRAKGSSQEIATTHTNTQITVGGTTYNDIKGNLILDGANLSTQHLTGTVAKDLIINSRQDQYQYTYNQQQAGFSADVGFDGKPQNLSVNGGKTNIDISYAQVTNQSGIKANRSTLSVQGQGSFTGGYLITDKNQNQTNFTQGIQIQDIENHLNYEGDAISVGVGIGFNNKEQDNKNSESNQSNQASQNNENNQIKTSYNASLQGIGYGTIPPTNKTSTTHSAITDQAGLDYINTENFNQQQTQNQLNQIINNDFNKDKAIKELNAQVVITQAFDSERRKIKSEYAKKAEDYLKQAKDLPDDDPRKTELEAKAQKIQTNLRIFDSITSALYTPNSNGIIGDVARAASPELAYRIGQYFKENKLKNEIDGGNRPEEQSLQHLLAHAILGAAVSYATGNNPMTGALSAVGSEAVAPVLSNYLYGKKPNELSQDEKDTITSILNLATATAIYTTTDGSTTDAVSGTEIGKVGVEWNAGHSAKQIASISKRQQNECQSLGIPSNQCGKYHGEKNLETLRQIGLFIIPTTPEEIAIAVVTGGAGGYVIKAGGKILSKTFKSKDEAEKVLAEAKQARINNNIHRDDDLLNTLRGGQRRSNAYSHNWTSADLKSTIDRFAGANPIVSRTHSGKIIYKNRDNGIEVIYDLEGDYFRILDPRISGQRKYLDLNGNVPTNKTLPNGKQTGRTKAEYNEATHFKVRR</sequence>
<dbReference type="EMBL" id="LR134343">
    <property type="protein sequence ID" value="VEG13943.1"/>
    <property type="molecule type" value="Genomic_DNA"/>
</dbReference>
<evidence type="ECO:0000256" key="2">
    <source>
        <dbReference type="ARBA" id="ARBA00022656"/>
    </source>
</evidence>
<feature type="compositionally biased region" description="Low complexity" evidence="6">
    <location>
        <begin position="2054"/>
        <end position="2067"/>
    </location>
</feature>
<dbReference type="PANTHER" id="PTHR42264">
    <property type="entry name" value="EPHRIN_REC_LIKE DOMAIN-CONTAINING PROTEIN"/>
    <property type="match status" value="1"/>
</dbReference>
<dbReference type="GO" id="GO:0090729">
    <property type="term" value="F:toxin activity"/>
    <property type="evidence" value="ECO:0007669"/>
    <property type="project" value="UniProtKB-KW"/>
</dbReference>